<evidence type="ECO:0000256" key="1">
    <source>
        <dbReference type="SAM" id="Coils"/>
    </source>
</evidence>
<keyword evidence="1" id="KW-0175">Coiled coil</keyword>
<organism evidence="2 3">
    <name type="scientific">Propionigenium maris DSM 9537</name>
    <dbReference type="NCBI Taxonomy" id="1123000"/>
    <lineage>
        <taxon>Bacteria</taxon>
        <taxon>Fusobacteriati</taxon>
        <taxon>Fusobacteriota</taxon>
        <taxon>Fusobacteriia</taxon>
        <taxon>Fusobacteriales</taxon>
        <taxon>Fusobacteriaceae</taxon>
        <taxon>Propionigenium</taxon>
    </lineage>
</organism>
<keyword evidence="3" id="KW-1185">Reference proteome</keyword>
<protein>
    <submittedName>
        <fullName evidence="2">Uncharacterized protein</fullName>
    </submittedName>
</protein>
<dbReference type="EMBL" id="BSDY01000016">
    <property type="protein sequence ID" value="GLI57330.1"/>
    <property type="molecule type" value="Genomic_DNA"/>
</dbReference>
<dbReference type="AlphaFoldDB" id="A0A9W6GNS1"/>
<gene>
    <name evidence="2" type="ORF">PM10SUCC1_28440</name>
</gene>
<proteinExistence type="predicted"/>
<accession>A0A9W6GNS1</accession>
<sequence>MGVMDINSDLEGFKALKVSLVHTPKQIKYLTRDLTDSDENILWNELKHLRGTTILSFREIGRRLKELQERYSKKGSGEFEKRYSELGFKKMEVYTFIKKYDLFLLDAGTEESILLDPPEKTTSSLVNEPEEIEEAEIVRTVDNPEMIGKKLEGASQRIIGELEKSPKEVRGKFYSGEITTATEIKNERKIITPGKTLKAAVIEDDRRSERVKELTKELKDIDREITELLETERKLKRLREQRAEVVEELSKVNNLKLDFNEDPVYKNLMEHLIQIKNKRKGVMTHTKIDLKDDWWRSRAYEWWQENKDTLGLQWYEIEEKYCV</sequence>
<evidence type="ECO:0000313" key="2">
    <source>
        <dbReference type="EMBL" id="GLI57330.1"/>
    </source>
</evidence>
<name>A0A9W6GNS1_9FUSO</name>
<reference evidence="2" key="1">
    <citation type="submission" date="2022-12" db="EMBL/GenBank/DDBJ databases">
        <title>Reference genome sequencing for broad-spectrum identification of bacterial and archaeal isolates by mass spectrometry.</title>
        <authorList>
            <person name="Sekiguchi Y."/>
            <person name="Tourlousse D.M."/>
        </authorList>
    </citation>
    <scope>NUCLEOTIDE SEQUENCE</scope>
    <source>
        <strain evidence="2">10succ1</strain>
    </source>
</reference>
<dbReference type="RefSeq" id="WP_281836886.1">
    <property type="nucleotide sequence ID" value="NZ_BSDY01000016.1"/>
</dbReference>
<comment type="caution">
    <text evidence="2">The sequence shown here is derived from an EMBL/GenBank/DDBJ whole genome shotgun (WGS) entry which is preliminary data.</text>
</comment>
<dbReference type="Proteomes" id="UP001144471">
    <property type="component" value="Unassembled WGS sequence"/>
</dbReference>
<feature type="coiled-coil region" evidence="1">
    <location>
        <begin position="211"/>
        <end position="258"/>
    </location>
</feature>
<evidence type="ECO:0000313" key="3">
    <source>
        <dbReference type="Proteomes" id="UP001144471"/>
    </source>
</evidence>